<dbReference type="CDD" id="cd06260">
    <property type="entry name" value="DUF820-like"/>
    <property type="match status" value="1"/>
</dbReference>
<feature type="domain" description="Putative restriction endonuclease" evidence="1">
    <location>
        <begin position="14"/>
        <end position="179"/>
    </location>
</feature>
<proteinExistence type="predicted"/>
<dbReference type="Pfam" id="PF05685">
    <property type="entry name" value="Uma2"/>
    <property type="match status" value="1"/>
</dbReference>
<dbReference type="InterPro" id="IPR012296">
    <property type="entry name" value="Nuclease_put_TT1808"/>
</dbReference>
<sequence>MATSTTVPRLMTIEEYDALPEDGLKHELLWGELVSVAPNVQHMKLVGRIDRALGGYVDAHGLGVVGSEGTFQFMTDLPLVLVPDVAFVRSENVPPHDQQVKGNIRVVPDLAIEVVSPSETSRTIHAKANAYLDQGVQLVVIYPEREEVIIWSPDRTTRVLGAVDELSFGEIVPGFRLPIGTLFED</sequence>
<dbReference type="EMBL" id="CADCWH010000074">
    <property type="protein sequence ID" value="CAA9545480.1"/>
    <property type="molecule type" value="Genomic_DNA"/>
</dbReference>
<accession>A0A6J4UB68</accession>
<dbReference type="SUPFAM" id="SSF52980">
    <property type="entry name" value="Restriction endonuclease-like"/>
    <property type="match status" value="1"/>
</dbReference>
<dbReference type="Gene3D" id="3.90.1570.10">
    <property type="entry name" value="tt1808, chain A"/>
    <property type="match status" value="1"/>
</dbReference>
<name>A0A6J4UB68_9BACT</name>
<reference evidence="2" key="1">
    <citation type="submission" date="2020-02" db="EMBL/GenBank/DDBJ databases">
        <authorList>
            <person name="Meier V. D."/>
        </authorList>
    </citation>
    <scope>NUCLEOTIDE SEQUENCE</scope>
    <source>
        <strain evidence="2">AVDCRST_MAG70</strain>
    </source>
</reference>
<gene>
    <name evidence="2" type="ORF">AVDCRST_MAG70-474</name>
</gene>
<organism evidence="2">
    <name type="scientific">uncultured Thermomicrobiales bacterium</name>
    <dbReference type="NCBI Taxonomy" id="1645740"/>
    <lineage>
        <taxon>Bacteria</taxon>
        <taxon>Pseudomonadati</taxon>
        <taxon>Thermomicrobiota</taxon>
        <taxon>Thermomicrobia</taxon>
        <taxon>Thermomicrobiales</taxon>
        <taxon>environmental samples</taxon>
    </lineage>
</organism>
<dbReference type="InterPro" id="IPR008538">
    <property type="entry name" value="Uma2"/>
</dbReference>
<evidence type="ECO:0000259" key="1">
    <source>
        <dbReference type="Pfam" id="PF05685"/>
    </source>
</evidence>
<protein>
    <recommendedName>
        <fullName evidence="1">Putative restriction endonuclease domain-containing protein</fullName>
    </recommendedName>
</protein>
<dbReference type="AlphaFoldDB" id="A0A6J4UB68"/>
<dbReference type="PANTHER" id="PTHR34107">
    <property type="entry name" value="SLL0198 PROTEIN-RELATED"/>
    <property type="match status" value="1"/>
</dbReference>
<dbReference type="InterPro" id="IPR011335">
    <property type="entry name" value="Restrct_endonuc-II-like"/>
</dbReference>
<dbReference type="PANTHER" id="PTHR34107:SF4">
    <property type="entry name" value="SLL1222 PROTEIN"/>
    <property type="match status" value="1"/>
</dbReference>
<evidence type="ECO:0000313" key="2">
    <source>
        <dbReference type="EMBL" id="CAA9545480.1"/>
    </source>
</evidence>